<gene>
    <name evidence="2" type="ORF">IG193_04245</name>
</gene>
<sequence>MRGIVLSEINDKKLLEKIVKREVYGSNDSKIGSIWKIYIAKKTKQPLKVVIRRVDGELLEVTPDKLRIVGKKIVLVDYVHEGAVATLERLWEIAEELRRLKNDLLVLGERHLVSKEISYEEYMEERKRLERKRLLLKLEAYTLLDTLNYLVQREGVHISRDDEKKLLYVLDVLKSSFPVIPLEKLKYIFNTSV</sequence>
<dbReference type="RefSeq" id="WP_192819642.1">
    <property type="nucleotide sequence ID" value="NZ_CP062310.1"/>
</dbReference>
<keyword evidence="1" id="KW-0175">Coiled coil</keyword>
<dbReference type="InParanoid" id="A0A7L9FIS1"/>
<evidence type="ECO:0000313" key="2">
    <source>
        <dbReference type="EMBL" id="QOJ79670.1"/>
    </source>
</evidence>
<evidence type="ECO:0000256" key="1">
    <source>
        <dbReference type="SAM" id="Coils"/>
    </source>
</evidence>
<dbReference type="KEGG" id="thel:IG193_04245"/>
<organism evidence="2 3">
    <name type="scientific">Infirmifilum lucidum</name>
    <dbReference type="NCBI Taxonomy" id="2776706"/>
    <lineage>
        <taxon>Archaea</taxon>
        <taxon>Thermoproteota</taxon>
        <taxon>Thermoprotei</taxon>
        <taxon>Thermofilales</taxon>
        <taxon>Thermofilaceae</taxon>
        <taxon>Infirmifilum</taxon>
    </lineage>
</organism>
<accession>A0A7L9FIS1</accession>
<feature type="coiled-coil region" evidence="1">
    <location>
        <begin position="112"/>
        <end position="139"/>
    </location>
</feature>
<protein>
    <recommendedName>
        <fullName evidence="4">PRC-barrel domain-containing protein</fullName>
    </recommendedName>
</protein>
<keyword evidence="3" id="KW-1185">Reference proteome</keyword>
<evidence type="ECO:0000313" key="3">
    <source>
        <dbReference type="Proteomes" id="UP000594121"/>
    </source>
</evidence>
<name>A0A7L9FIS1_9CREN</name>
<dbReference type="GeneID" id="59149079"/>
<dbReference type="AlphaFoldDB" id="A0A7L9FIS1"/>
<dbReference type="Proteomes" id="UP000594121">
    <property type="component" value="Chromosome"/>
</dbReference>
<evidence type="ECO:0008006" key="4">
    <source>
        <dbReference type="Google" id="ProtNLM"/>
    </source>
</evidence>
<proteinExistence type="predicted"/>
<dbReference type="EMBL" id="CP062310">
    <property type="protein sequence ID" value="QOJ79670.1"/>
    <property type="molecule type" value="Genomic_DNA"/>
</dbReference>
<reference evidence="2 3" key="1">
    <citation type="submission" date="2020-10" db="EMBL/GenBank/DDBJ databases">
        <title>Thermofilum lucidum 3507LT sp. nov. a novel member of Thermofilaceae family isolated from Chile hot spring, and proposal of description order Thermofilales.</title>
        <authorList>
            <person name="Zayulina K.S."/>
            <person name="Elcheninov A.G."/>
            <person name="Toshchakov S.V."/>
            <person name="Kublanov I.V."/>
        </authorList>
    </citation>
    <scope>NUCLEOTIDE SEQUENCE [LARGE SCALE GENOMIC DNA]</scope>
    <source>
        <strain evidence="2 3">3507LT</strain>
    </source>
</reference>